<dbReference type="EMBL" id="CAXITT010000472">
    <property type="protein sequence ID" value="CAL1542142.1"/>
    <property type="molecule type" value="Genomic_DNA"/>
</dbReference>
<comment type="caution">
    <text evidence="3">The sequence shown here is derived from an EMBL/GenBank/DDBJ whole genome shotgun (WGS) entry which is preliminary data.</text>
</comment>
<protein>
    <recommendedName>
        <fullName evidence="2">Smr domain-containing protein</fullName>
    </recommendedName>
</protein>
<dbReference type="PROSITE" id="PS50828">
    <property type="entry name" value="SMR"/>
    <property type="match status" value="1"/>
</dbReference>
<dbReference type="GO" id="GO:0004519">
    <property type="term" value="F:endonuclease activity"/>
    <property type="evidence" value="ECO:0007669"/>
    <property type="project" value="TreeGrafter"/>
</dbReference>
<dbReference type="InterPro" id="IPR036063">
    <property type="entry name" value="Smr_dom_sf"/>
</dbReference>
<dbReference type="Gene3D" id="3.30.1370.110">
    <property type="match status" value="1"/>
</dbReference>
<feature type="compositionally biased region" description="Basic residues" evidence="1">
    <location>
        <begin position="125"/>
        <end position="135"/>
    </location>
</feature>
<evidence type="ECO:0000259" key="2">
    <source>
        <dbReference type="PROSITE" id="PS50828"/>
    </source>
</evidence>
<evidence type="ECO:0000313" key="3">
    <source>
        <dbReference type="EMBL" id="CAL1542142.1"/>
    </source>
</evidence>
<feature type="domain" description="Smr" evidence="2">
    <location>
        <begin position="220"/>
        <end position="303"/>
    </location>
</feature>
<evidence type="ECO:0000313" key="4">
    <source>
        <dbReference type="Proteomes" id="UP001497497"/>
    </source>
</evidence>
<dbReference type="AlphaFoldDB" id="A0AAV2I634"/>
<proteinExistence type="predicted"/>
<dbReference type="InterPro" id="IPR002625">
    <property type="entry name" value="Smr_dom"/>
</dbReference>
<feature type="region of interest" description="Disordered" evidence="1">
    <location>
        <begin position="43"/>
        <end position="219"/>
    </location>
</feature>
<dbReference type="GO" id="GO:0005634">
    <property type="term" value="C:nucleus"/>
    <property type="evidence" value="ECO:0007669"/>
    <property type="project" value="TreeGrafter"/>
</dbReference>
<organism evidence="3 4">
    <name type="scientific">Lymnaea stagnalis</name>
    <name type="common">Great pond snail</name>
    <name type="synonym">Helix stagnalis</name>
    <dbReference type="NCBI Taxonomy" id="6523"/>
    <lineage>
        <taxon>Eukaryota</taxon>
        <taxon>Metazoa</taxon>
        <taxon>Spiralia</taxon>
        <taxon>Lophotrochozoa</taxon>
        <taxon>Mollusca</taxon>
        <taxon>Gastropoda</taxon>
        <taxon>Heterobranchia</taxon>
        <taxon>Euthyneura</taxon>
        <taxon>Panpulmonata</taxon>
        <taxon>Hygrophila</taxon>
        <taxon>Lymnaeoidea</taxon>
        <taxon>Lymnaeidae</taxon>
        <taxon>Lymnaea</taxon>
    </lineage>
</organism>
<name>A0AAV2I634_LYMST</name>
<dbReference type="PANTHER" id="PTHR46535">
    <property type="entry name" value="NEDD4-BINDING PROTEIN 2"/>
    <property type="match status" value="1"/>
</dbReference>
<reference evidence="3 4" key="1">
    <citation type="submission" date="2024-04" db="EMBL/GenBank/DDBJ databases">
        <authorList>
            <consortium name="Genoscope - CEA"/>
            <person name="William W."/>
        </authorList>
    </citation>
    <scope>NUCLEOTIDE SEQUENCE [LARGE SCALE GENOMIC DNA]</scope>
</reference>
<feature type="compositionally biased region" description="Basic residues" evidence="1">
    <location>
        <begin position="181"/>
        <end position="190"/>
    </location>
</feature>
<feature type="compositionally biased region" description="Polar residues" evidence="1">
    <location>
        <begin position="44"/>
        <end position="53"/>
    </location>
</feature>
<evidence type="ECO:0000256" key="1">
    <source>
        <dbReference type="SAM" id="MobiDB-lite"/>
    </source>
</evidence>
<sequence length="350" mass="39972">MLSLGYDDYAFIICWILMLLYEVFIKSPKQTSRQDVKSIAKNANLLNNGTPNGNEDKASPSDTTTKNSQFREKASPMDTSEEVSPSDQTACPKDKHENAEVPSPRYKAKMAVPAQSDHGPGITHTKLKKGKKSKTKAVEISPASTTGLKSKPKADNKINKRSKGVANVRACRETSKERNVKNSKSKKRSRSTSPSPLPRRPPTKLYESSTSSSEPDDKKLDLHGYTVEEAIHEFAQFYLKTKEIYRLKMCEEEDRYIYVVTGRGNGCRDGKPKIRPAVQRLLDKYDIRHNWRNERGLVMIDFCEQDEEEKEEEDPVTLKTRDKKAKRKDKKRKGRNRNKKGKPNFYSKMH</sequence>
<dbReference type="Pfam" id="PF01713">
    <property type="entry name" value="Smr"/>
    <property type="match status" value="1"/>
</dbReference>
<feature type="compositionally biased region" description="Basic and acidic residues" evidence="1">
    <location>
        <begin position="170"/>
        <end position="180"/>
    </location>
</feature>
<gene>
    <name evidence="3" type="ORF">GSLYS_00015748001</name>
</gene>
<dbReference type="SMART" id="SM00463">
    <property type="entry name" value="SMR"/>
    <property type="match status" value="1"/>
</dbReference>
<keyword evidence="4" id="KW-1185">Reference proteome</keyword>
<dbReference type="Proteomes" id="UP001497497">
    <property type="component" value="Unassembled WGS sequence"/>
</dbReference>
<dbReference type="PANTHER" id="PTHR46535:SF1">
    <property type="entry name" value="NEDD4-BINDING PROTEIN 2"/>
    <property type="match status" value="1"/>
</dbReference>
<dbReference type="InterPro" id="IPR052772">
    <property type="entry name" value="Endo/PolyKinase_Domain-Protein"/>
</dbReference>
<feature type="region of interest" description="Disordered" evidence="1">
    <location>
        <begin position="306"/>
        <end position="350"/>
    </location>
</feature>
<dbReference type="SUPFAM" id="SSF160443">
    <property type="entry name" value="SMR domain-like"/>
    <property type="match status" value="1"/>
</dbReference>
<feature type="compositionally biased region" description="Basic residues" evidence="1">
    <location>
        <begin position="321"/>
        <end position="342"/>
    </location>
</feature>
<accession>A0AAV2I634</accession>
<feature type="compositionally biased region" description="Acidic residues" evidence="1">
    <location>
        <begin position="306"/>
        <end position="315"/>
    </location>
</feature>